<dbReference type="GeneID" id="108252718"/>
<evidence type="ECO:0000313" key="1">
    <source>
        <dbReference type="Proteomes" id="UP000079169"/>
    </source>
</evidence>
<organism evidence="1 2">
    <name type="scientific">Diaphorina citri</name>
    <name type="common">Asian citrus psyllid</name>
    <dbReference type="NCBI Taxonomy" id="121845"/>
    <lineage>
        <taxon>Eukaryota</taxon>
        <taxon>Metazoa</taxon>
        <taxon>Ecdysozoa</taxon>
        <taxon>Arthropoda</taxon>
        <taxon>Hexapoda</taxon>
        <taxon>Insecta</taxon>
        <taxon>Pterygota</taxon>
        <taxon>Neoptera</taxon>
        <taxon>Paraneoptera</taxon>
        <taxon>Hemiptera</taxon>
        <taxon>Sternorrhyncha</taxon>
        <taxon>Psylloidea</taxon>
        <taxon>Psyllidae</taxon>
        <taxon>Diaphorininae</taxon>
        <taxon>Diaphorina</taxon>
    </lineage>
</organism>
<sequence length="271" mass="32538">MIEIDKKHDRNKEIFDLSRFMNCIVSVEPKKKSHHIPQCTKCQRYNHTKNYCKLSPRCLFCSLSHPSSECEKKKEDTVKVCANCGENHTANFKGYAYYSELKKKRFKKIPPTMSREIRPKKNKKYMEHPRMKSLRSRHFLFQMPSQEHVKKKRQQLQLKFQKLYWLLGRYSPLPIENKLLVYKQVLKPVWTYGIQLWGCTCETTIYIIQRFQNKVLYAPWYIRNDNLHRDLCVETVKEVIQKAALAHQKRLQEHENIEVVHLLDVDSLLRI</sequence>
<protein>
    <submittedName>
        <fullName evidence="2">Uncharacterized protein LOC108252718 isoform X2</fullName>
    </submittedName>
</protein>
<dbReference type="Proteomes" id="UP000079169">
    <property type="component" value="Unplaced"/>
</dbReference>
<proteinExistence type="predicted"/>
<evidence type="ECO:0000313" key="2">
    <source>
        <dbReference type="RefSeq" id="XP_026680199.1"/>
    </source>
</evidence>
<reference evidence="2" key="1">
    <citation type="submission" date="2025-08" db="UniProtKB">
        <authorList>
            <consortium name="RefSeq"/>
        </authorList>
    </citation>
    <scope>IDENTIFICATION</scope>
</reference>
<name>A0A3Q0IVC3_DIACI</name>
<dbReference type="AlphaFoldDB" id="A0A3Q0IVC3"/>
<keyword evidence="1" id="KW-1185">Reference proteome</keyword>
<dbReference type="RefSeq" id="XP_026680199.1">
    <property type="nucleotide sequence ID" value="XM_026824398.1"/>
</dbReference>
<gene>
    <name evidence="2" type="primary">LOC108252718</name>
</gene>
<accession>A0A3Q0IVC3</accession>